<sequence>MEAAVESVSELPSSNNIKLNEVSEKPPPIQEETCRKSNGVAESTNVMPPLAEADNVDLHSEKTDGSTELCTTSSEVVSENAPDMPCSSEGPTLSNCNEVMISEEVNPICDGSEQEHNDSKIAEGIESTVEETKVSDVNAVHMEEVVVESENIDTESSENVRFETEILVEANDVNEVEIDDSKTEDSTNNILSELGQNIELSEVLRSSDVTENVDNNNCAVRQEVFNKEELLDILEGNDVQSGPYGVEILSSKKDTTLEAQMAMEQLSRLKQANRRGKHSDSALRKKAVHKPTKSTVKANKGRSAAKANKEESLIKANKDENTVKANKDENTVQSNKEEDIVKSKKEESTVKARKEESIVKALVSDWDDEDLPDDDNSKTHELSEPNLNDTENLGLKEETAKTNRASIDSTTSDGQTPAQNKATDDGQPQRRLGRVIKKKVIFDPDNPDTFTKSKMHKSKETQSEKEAQPSKKVKLEQTGQRAKSKSPVSKMQWKKPPPKNSKQIKRLSEVDKLLMDEGAVNMIYQLTPEAPKGKKNMKTKAEFIKKLQSSTPDGKEMKFRERKKECIKEEGEAKKISGGKQRSSLSSSIKSPSACDDFETHSADDSIIYRRHSSSSYSSSCMTPRRLSDVDSSVGAGNASQLAKDQANLSCPDADSVMDIVPHESPISSEMINKDDCLSIKKKLNSKLSLALNKRKRESSKTDKPIKKKFIKTDDKEEDVEVDVFKHLSITFHKGVAEISIRKTGSKYNADIFYELEEALACVDRRSDISLTLMTSDCGTLCSDFDLTPLLDFNAENRAKTAQYIAESVRSVLSAVSRHSKVVVAGVWGACRGVGLALLALSDVAVASEAASFALAAPQHAASLTPGIVAVLAAQPLPQALVNDLVIFERQLSAKEALQSGLISRLLWPTGVSEQLQTIVTDIANQPVQTLLLKKKLLKLRTSSDNTFLAQLEAERALFVEYWSSEEGLEALVRGNTDPLSGV</sequence>
<feature type="compositionally biased region" description="Basic residues" evidence="4">
    <location>
        <begin position="492"/>
        <end position="505"/>
    </location>
</feature>
<feature type="compositionally biased region" description="Polar residues" evidence="4">
    <location>
        <begin position="66"/>
        <end position="77"/>
    </location>
</feature>
<evidence type="ECO:0000256" key="2">
    <source>
        <dbReference type="ARBA" id="ARBA00023140"/>
    </source>
</evidence>
<dbReference type="InterPro" id="IPR051053">
    <property type="entry name" value="ECH/Chromodomain_protein"/>
</dbReference>
<dbReference type="CDD" id="cd06558">
    <property type="entry name" value="crotonase-like"/>
    <property type="match status" value="1"/>
</dbReference>
<keyword evidence="3" id="KW-0413">Isomerase</keyword>
<evidence type="ECO:0000256" key="3">
    <source>
        <dbReference type="ARBA" id="ARBA00023235"/>
    </source>
</evidence>
<dbReference type="EMBL" id="JBEDNZ010000016">
    <property type="protein sequence ID" value="KAL0822485.1"/>
    <property type="molecule type" value="Genomic_DNA"/>
</dbReference>
<evidence type="ECO:0000256" key="1">
    <source>
        <dbReference type="ARBA" id="ARBA00004275"/>
    </source>
</evidence>
<dbReference type="Gene3D" id="3.90.226.10">
    <property type="entry name" value="2-enoyl-CoA Hydratase, Chain A, domain 1"/>
    <property type="match status" value="1"/>
</dbReference>
<feature type="region of interest" description="Disordered" evidence="4">
    <location>
        <begin position="1"/>
        <end position="91"/>
    </location>
</feature>
<dbReference type="PANTHER" id="PTHR43684">
    <property type="match status" value="1"/>
</dbReference>
<feature type="compositionally biased region" description="Polar residues" evidence="4">
    <location>
        <begin position="477"/>
        <end position="489"/>
    </location>
</feature>
<dbReference type="GO" id="GO:0004165">
    <property type="term" value="F:delta(3)-delta(2)-enoyl-CoA isomerase activity"/>
    <property type="evidence" value="ECO:0007669"/>
    <property type="project" value="UniProtKB-ARBA"/>
</dbReference>
<dbReference type="Pfam" id="PF00378">
    <property type="entry name" value="ECH_1"/>
    <property type="match status" value="1"/>
</dbReference>
<dbReference type="InterPro" id="IPR029045">
    <property type="entry name" value="ClpP/crotonase-like_dom_sf"/>
</dbReference>
<evidence type="ECO:0000313" key="5">
    <source>
        <dbReference type="EMBL" id="KAL0822485.1"/>
    </source>
</evidence>
<accession>A0ABD0SRQ8</accession>
<dbReference type="PANTHER" id="PTHR43684:SF1">
    <property type="entry name" value="ENOYL-COA DELTA ISOMERASE 2"/>
    <property type="match status" value="1"/>
</dbReference>
<organism evidence="5 6">
    <name type="scientific">Loxostege sticticalis</name>
    <name type="common">Beet webworm moth</name>
    <dbReference type="NCBI Taxonomy" id="481309"/>
    <lineage>
        <taxon>Eukaryota</taxon>
        <taxon>Metazoa</taxon>
        <taxon>Ecdysozoa</taxon>
        <taxon>Arthropoda</taxon>
        <taxon>Hexapoda</taxon>
        <taxon>Insecta</taxon>
        <taxon>Pterygota</taxon>
        <taxon>Neoptera</taxon>
        <taxon>Endopterygota</taxon>
        <taxon>Lepidoptera</taxon>
        <taxon>Glossata</taxon>
        <taxon>Ditrysia</taxon>
        <taxon>Pyraloidea</taxon>
        <taxon>Crambidae</taxon>
        <taxon>Pyraustinae</taxon>
        <taxon>Loxostege</taxon>
    </lineage>
</organism>
<evidence type="ECO:0000313" key="6">
    <source>
        <dbReference type="Proteomes" id="UP001549921"/>
    </source>
</evidence>
<name>A0ABD0SRQ8_LOXSC</name>
<proteinExistence type="predicted"/>
<feature type="compositionally biased region" description="Basic and acidic residues" evidence="4">
    <location>
        <begin position="307"/>
        <end position="358"/>
    </location>
</feature>
<feature type="compositionally biased region" description="Basic and acidic residues" evidence="4">
    <location>
        <begin position="56"/>
        <end position="65"/>
    </location>
</feature>
<protein>
    <submittedName>
        <fullName evidence="5">Uncharacterized protein</fullName>
    </submittedName>
</protein>
<reference evidence="5 6" key="1">
    <citation type="submission" date="2024-06" db="EMBL/GenBank/DDBJ databases">
        <title>A chromosome-level genome assembly of beet webworm, Loxostege sticticalis.</title>
        <authorList>
            <person name="Zhang Y."/>
        </authorList>
    </citation>
    <scope>NUCLEOTIDE SEQUENCE [LARGE SCALE GENOMIC DNA]</scope>
    <source>
        <strain evidence="5">AQ028</strain>
        <tissue evidence="5">Male pupae</tissue>
    </source>
</reference>
<dbReference type="GO" id="GO:0005777">
    <property type="term" value="C:peroxisome"/>
    <property type="evidence" value="ECO:0007669"/>
    <property type="project" value="UniProtKB-SubCell"/>
</dbReference>
<comment type="subcellular location">
    <subcellularLocation>
        <location evidence="1">Peroxisome</location>
    </subcellularLocation>
</comment>
<dbReference type="AlphaFoldDB" id="A0ABD0SRQ8"/>
<dbReference type="InterPro" id="IPR001753">
    <property type="entry name" value="Enoyl-CoA_hydra/iso"/>
</dbReference>
<feature type="region of interest" description="Disordered" evidence="4">
    <location>
        <begin position="615"/>
        <end position="647"/>
    </location>
</feature>
<feature type="region of interest" description="Disordered" evidence="4">
    <location>
        <begin position="271"/>
        <end position="506"/>
    </location>
</feature>
<gene>
    <name evidence="5" type="ORF">ABMA28_004540</name>
</gene>
<feature type="compositionally biased region" description="Polar residues" evidence="4">
    <location>
        <begin position="402"/>
        <end position="421"/>
    </location>
</feature>
<feature type="compositionally biased region" description="Basic and acidic residues" evidence="4">
    <location>
        <begin position="458"/>
        <end position="475"/>
    </location>
</feature>
<comment type="caution">
    <text evidence="5">The sequence shown here is derived from an EMBL/GenBank/DDBJ whole genome shotgun (WGS) entry which is preliminary data.</text>
</comment>
<keyword evidence="2" id="KW-0576">Peroxisome</keyword>
<feature type="compositionally biased region" description="Acidic residues" evidence="4">
    <location>
        <begin position="365"/>
        <end position="374"/>
    </location>
</feature>
<feature type="compositionally biased region" description="Low complexity" evidence="4">
    <location>
        <begin position="576"/>
        <end position="593"/>
    </location>
</feature>
<feature type="region of interest" description="Disordered" evidence="4">
    <location>
        <begin position="545"/>
        <end position="596"/>
    </location>
</feature>
<feature type="compositionally biased region" description="Basic and acidic residues" evidence="4">
    <location>
        <begin position="553"/>
        <end position="575"/>
    </location>
</feature>
<dbReference type="SUPFAM" id="SSF52096">
    <property type="entry name" value="ClpP/crotonase"/>
    <property type="match status" value="1"/>
</dbReference>
<evidence type="ECO:0000256" key="4">
    <source>
        <dbReference type="SAM" id="MobiDB-lite"/>
    </source>
</evidence>
<feature type="compositionally biased region" description="Polar residues" evidence="4">
    <location>
        <begin position="638"/>
        <end position="647"/>
    </location>
</feature>
<dbReference type="Proteomes" id="UP001549921">
    <property type="component" value="Unassembled WGS sequence"/>
</dbReference>